<name>A0A222P582_9GAMM</name>
<evidence type="ECO:0000259" key="1">
    <source>
        <dbReference type="PROSITE" id="PS51186"/>
    </source>
</evidence>
<organism evidence="2 3">
    <name type="scientific">Legionella clemsonensis</name>
    <dbReference type="NCBI Taxonomy" id="1867846"/>
    <lineage>
        <taxon>Bacteria</taxon>
        <taxon>Pseudomonadati</taxon>
        <taxon>Pseudomonadota</taxon>
        <taxon>Gammaproteobacteria</taxon>
        <taxon>Legionellales</taxon>
        <taxon>Legionellaceae</taxon>
        <taxon>Legionella</taxon>
    </lineage>
</organism>
<dbReference type="EMBL" id="CP016397">
    <property type="protein sequence ID" value="ASQ47010.1"/>
    <property type="molecule type" value="Genomic_DNA"/>
</dbReference>
<dbReference type="InterPro" id="IPR000182">
    <property type="entry name" value="GNAT_dom"/>
</dbReference>
<dbReference type="RefSeq" id="WP_232505479.1">
    <property type="nucleotide sequence ID" value="NZ_CP016397.1"/>
</dbReference>
<dbReference type="CDD" id="cd04301">
    <property type="entry name" value="NAT_SF"/>
    <property type="match status" value="1"/>
</dbReference>
<dbReference type="Pfam" id="PF00583">
    <property type="entry name" value="Acetyltransf_1"/>
    <property type="match status" value="1"/>
</dbReference>
<keyword evidence="3" id="KW-1185">Reference proteome</keyword>
<dbReference type="KEGG" id="lcd:clem_12375"/>
<evidence type="ECO:0000313" key="2">
    <source>
        <dbReference type="EMBL" id="ASQ47010.1"/>
    </source>
</evidence>
<dbReference type="SUPFAM" id="SSF55729">
    <property type="entry name" value="Acyl-CoA N-acyltransferases (Nat)"/>
    <property type="match status" value="1"/>
</dbReference>
<dbReference type="GO" id="GO:0016747">
    <property type="term" value="F:acyltransferase activity, transferring groups other than amino-acyl groups"/>
    <property type="evidence" value="ECO:0007669"/>
    <property type="project" value="InterPro"/>
</dbReference>
<feature type="domain" description="N-acetyltransferase" evidence="1">
    <location>
        <begin position="2"/>
        <end position="153"/>
    </location>
</feature>
<evidence type="ECO:0000313" key="3">
    <source>
        <dbReference type="Proteomes" id="UP000201728"/>
    </source>
</evidence>
<proteinExistence type="predicted"/>
<dbReference type="InterPro" id="IPR016181">
    <property type="entry name" value="Acyl_CoA_acyltransferase"/>
</dbReference>
<reference evidence="3" key="1">
    <citation type="submission" date="2016-07" db="EMBL/GenBank/DDBJ databases">
        <authorList>
            <person name="Florea S."/>
            <person name="Webb J.S."/>
            <person name="Jaromczyk J."/>
            <person name="Schardl C.L."/>
        </authorList>
    </citation>
    <scope>NUCLEOTIDE SEQUENCE [LARGE SCALE GENOMIC DNA]</scope>
    <source>
        <strain evidence="3">CDC-D5610</strain>
    </source>
</reference>
<protein>
    <submittedName>
        <fullName evidence="2">Acetyltransferase</fullName>
    </submittedName>
</protein>
<dbReference type="AlphaFoldDB" id="A0A222P582"/>
<accession>A0A222P582</accession>
<dbReference type="Gene3D" id="3.40.630.30">
    <property type="match status" value="1"/>
</dbReference>
<dbReference type="Proteomes" id="UP000201728">
    <property type="component" value="Chromosome"/>
</dbReference>
<keyword evidence="2" id="KW-0808">Transferase</keyword>
<gene>
    <name evidence="2" type="ORF">clem_12375</name>
</gene>
<dbReference type="PROSITE" id="PS51186">
    <property type="entry name" value="GNAT"/>
    <property type="match status" value="1"/>
</dbReference>
<sequence length="159" mass="17936">MIQIAKITGEFAHTLCQTITKDLPEYFGLPGANEHYAIGVKTRTNFAAKKDNDTIGLVSIDFPYPNNANIYWMAVLRDFHRQGIGRQLVDAACQFAKTHGAKTVTVETLSPSEEEENYLKTYLFYQSVGFSPLFNLKPRGYEWNMVYMVKDLGSLIAAL</sequence>